<protein>
    <submittedName>
        <fullName evidence="2">Uncharacterized protein</fullName>
    </submittedName>
</protein>
<keyword evidence="1" id="KW-0732">Signal</keyword>
<reference evidence="2 3" key="1">
    <citation type="journal article" date="2019" name="Sci. Rep.">
        <title>Orb-weaving spider Araneus ventricosus genome elucidates the spidroin gene catalogue.</title>
        <authorList>
            <person name="Kono N."/>
            <person name="Nakamura H."/>
            <person name="Ohtoshi R."/>
            <person name="Moran D.A.P."/>
            <person name="Shinohara A."/>
            <person name="Yoshida Y."/>
            <person name="Fujiwara M."/>
            <person name="Mori M."/>
            <person name="Tomita M."/>
            <person name="Arakawa K."/>
        </authorList>
    </citation>
    <scope>NUCLEOTIDE SEQUENCE [LARGE SCALE GENOMIC DNA]</scope>
</reference>
<comment type="caution">
    <text evidence="2">The sequence shown here is derived from an EMBL/GenBank/DDBJ whole genome shotgun (WGS) entry which is preliminary data.</text>
</comment>
<keyword evidence="3" id="KW-1185">Reference proteome</keyword>
<feature type="signal peptide" evidence="1">
    <location>
        <begin position="1"/>
        <end position="16"/>
    </location>
</feature>
<proteinExistence type="predicted"/>
<feature type="chain" id="PRO_5021501588" evidence="1">
    <location>
        <begin position="17"/>
        <end position="74"/>
    </location>
</feature>
<evidence type="ECO:0000313" key="2">
    <source>
        <dbReference type="EMBL" id="GBL96063.1"/>
    </source>
</evidence>
<dbReference type="Proteomes" id="UP000499080">
    <property type="component" value="Unassembled WGS sequence"/>
</dbReference>
<organism evidence="2 3">
    <name type="scientific">Araneus ventricosus</name>
    <name type="common">Orbweaver spider</name>
    <name type="synonym">Epeira ventricosa</name>
    <dbReference type="NCBI Taxonomy" id="182803"/>
    <lineage>
        <taxon>Eukaryota</taxon>
        <taxon>Metazoa</taxon>
        <taxon>Ecdysozoa</taxon>
        <taxon>Arthropoda</taxon>
        <taxon>Chelicerata</taxon>
        <taxon>Arachnida</taxon>
        <taxon>Araneae</taxon>
        <taxon>Araneomorphae</taxon>
        <taxon>Entelegynae</taxon>
        <taxon>Araneoidea</taxon>
        <taxon>Araneidae</taxon>
        <taxon>Araneus</taxon>
    </lineage>
</organism>
<dbReference type="AlphaFoldDB" id="A0A4Y2BVV5"/>
<evidence type="ECO:0000256" key="1">
    <source>
        <dbReference type="SAM" id="SignalP"/>
    </source>
</evidence>
<dbReference type="EMBL" id="BGPR01000117">
    <property type="protein sequence ID" value="GBL96063.1"/>
    <property type="molecule type" value="Genomic_DNA"/>
</dbReference>
<name>A0A4Y2BVV5_ARAVE</name>
<evidence type="ECO:0000313" key="3">
    <source>
        <dbReference type="Proteomes" id="UP000499080"/>
    </source>
</evidence>
<sequence>MFSSILVLSLIVAVFSSNGSDVTTSNSMEDLTDDVTISDIMDFIEAVSLFAATQLESRSGQETAVDDAGFVCDV</sequence>
<accession>A0A4Y2BVV5</accession>
<gene>
    <name evidence="2" type="ORF">AVEN_104307_1</name>
</gene>